<dbReference type="GeneID" id="68285582"/>
<gene>
    <name evidence="2" type="ORF">CKM354_000000700</name>
</gene>
<dbReference type="Gene3D" id="3.60.10.10">
    <property type="entry name" value="Endonuclease/exonuclease/phosphatase"/>
    <property type="match status" value="1"/>
</dbReference>
<dbReference type="InterPro" id="IPR005135">
    <property type="entry name" value="Endo/exonuclease/phosphatase"/>
</dbReference>
<sequence>MKAAQAADANRRAKVGRVVHSQRLRVEDDRSAITINTTRFRGEKTDFAIVRAVLQQGIDATPAVQGIKIKCLRQLPGERINIVFASEADATKAKEHSGWLNIATPEAHVKSDAWYPIKCDMISKQAVLDTTVEGRRSLRSDVCAEFAVDNQRDDMDFTATKASWLSKMDPRKRTGSLVIWLKNKVAADYLLKAGQALFGSGAYGAFCSRYEPSTADKMCFNCNAYGHLQGACHRATRCGKCTGPHQTRDCQSTDPPKCAVCAGGHRSSDWAWNDLYGGNRDGKCSTELMIEHLQVLHYNIGRQKHVQWSMLSNEAYSQFAVLAVVEPHLHVDSSTGEVRCGSHQKWRPLTPTVQREHGPGQFAYRAMLWVSAGMSAVQVPVPLHDITAAVITTSEGKVLVVSAYNPNEGDSYVEKRKAINQKLAYVRQAIDEVQARWGRAIEILICSDFNRHHSLWGGQDILVKRRRTEGAPVVHFAQEFGLQSMLPARTITWQHVGKNQHSTVDVILASPGLVDRLLLCRAHKHDHGSDHRAIEIEFITRALQPQSRPSRLMPERADWSQIGPEVARRLQLVLLPAAATEETLDDTAERFMHIVKDVIHQYVPRAKPSPHAKRWWSPDLSLLRETLSASRNYVKTLQRRGEDASEAKQAL</sequence>
<reference evidence="2 3" key="1">
    <citation type="submission" date="2021-01" db="EMBL/GenBank/DDBJ databases">
        <title>Cercospora kikuchii MAFF 305040 whole genome shotgun sequence.</title>
        <authorList>
            <person name="Kashiwa T."/>
            <person name="Suzuki T."/>
        </authorList>
    </citation>
    <scope>NUCLEOTIDE SEQUENCE [LARGE SCALE GENOMIC DNA]</scope>
    <source>
        <strain evidence="2 3">MAFF 305040</strain>
    </source>
</reference>
<evidence type="ECO:0000313" key="3">
    <source>
        <dbReference type="Proteomes" id="UP000825890"/>
    </source>
</evidence>
<evidence type="ECO:0000259" key="1">
    <source>
        <dbReference type="Pfam" id="PF14529"/>
    </source>
</evidence>
<evidence type="ECO:0000313" key="2">
    <source>
        <dbReference type="EMBL" id="GIZ36536.1"/>
    </source>
</evidence>
<proteinExistence type="predicted"/>
<dbReference type="Proteomes" id="UP000825890">
    <property type="component" value="Unassembled WGS sequence"/>
</dbReference>
<protein>
    <recommendedName>
        <fullName evidence="1">Endonuclease/exonuclease/phosphatase domain-containing protein</fullName>
    </recommendedName>
</protein>
<feature type="domain" description="Endonuclease/exonuclease/phosphatase" evidence="1">
    <location>
        <begin position="399"/>
        <end position="534"/>
    </location>
</feature>
<dbReference type="RefSeq" id="XP_044651023.1">
    <property type="nucleotide sequence ID" value="XM_044795088.1"/>
</dbReference>
<name>A0A9P3C5G4_9PEZI</name>
<dbReference type="AlphaFoldDB" id="A0A9P3C5G4"/>
<comment type="caution">
    <text evidence="2">The sequence shown here is derived from an EMBL/GenBank/DDBJ whole genome shotgun (WGS) entry which is preliminary data.</text>
</comment>
<dbReference type="SUPFAM" id="SSF56219">
    <property type="entry name" value="DNase I-like"/>
    <property type="match status" value="1"/>
</dbReference>
<accession>A0A9P3C5G4</accession>
<dbReference type="OrthoDB" id="3942868at2759"/>
<dbReference type="EMBL" id="BOLY01000001">
    <property type="protein sequence ID" value="GIZ36536.1"/>
    <property type="molecule type" value="Genomic_DNA"/>
</dbReference>
<organism evidence="2 3">
    <name type="scientific">Cercospora kikuchii</name>
    <dbReference type="NCBI Taxonomy" id="84275"/>
    <lineage>
        <taxon>Eukaryota</taxon>
        <taxon>Fungi</taxon>
        <taxon>Dikarya</taxon>
        <taxon>Ascomycota</taxon>
        <taxon>Pezizomycotina</taxon>
        <taxon>Dothideomycetes</taxon>
        <taxon>Dothideomycetidae</taxon>
        <taxon>Mycosphaerellales</taxon>
        <taxon>Mycosphaerellaceae</taxon>
        <taxon>Cercospora</taxon>
    </lineage>
</organism>
<dbReference type="InterPro" id="IPR036691">
    <property type="entry name" value="Endo/exonu/phosph_ase_sf"/>
</dbReference>
<keyword evidence="3" id="KW-1185">Reference proteome</keyword>
<dbReference type="GO" id="GO:0003824">
    <property type="term" value="F:catalytic activity"/>
    <property type="evidence" value="ECO:0007669"/>
    <property type="project" value="InterPro"/>
</dbReference>
<dbReference type="Pfam" id="PF14529">
    <property type="entry name" value="Exo_endo_phos_2"/>
    <property type="match status" value="1"/>
</dbReference>